<protein>
    <submittedName>
        <fullName evidence="7">Outer membrane efflux protein</fullName>
    </submittedName>
</protein>
<feature type="coiled-coil region" evidence="6">
    <location>
        <begin position="191"/>
        <end position="218"/>
    </location>
</feature>
<dbReference type="GO" id="GO:0015562">
    <property type="term" value="F:efflux transmembrane transporter activity"/>
    <property type="evidence" value="ECO:0007669"/>
    <property type="project" value="InterPro"/>
</dbReference>
<dbReference type="OrthoDB" id="90719at2"/>
<dbReference type="GO" id="GO:0009279">
    <property type="term" value="C:cell outer membrane"/>
    <property type="evidence" value="ECO:0007669"/>
    <property type="project" value="UniProtKB-SubCell"/>
</dbReference>
<keyword evidence="8" id="KW-1185">Reference proteome</keyword>
<sequence length="414" mass="49237">MKKKFFLFFLLGIMAYGKEVNLDILLKELEEKSYNRRIYEIQNKINSDKERYYKLDDFNGVETSVTSDYSRKEDSFETTGRIQYGPMYIEGVKNYNSENEIIYGIEKNLKDLIYSDSKNQLRQLQYTKEIDRIDYKKNLETQKISLLNLYKEYKNNELEMEIKKNGIEKLTIEEKKIKKSYELGAVAKIELDSIQYSIKNMQLEIEVLKKNLLKLKKRFRYDFGVEIEESSLKEILPPNESFSIYVDKYGEKDIELLKLQKSRTEENINYLSYDNRVPEITVGVEYSGKYNESRVALKFSKSIFDLNIDLENEKSDLLQQELNLKQKISEIEGEKLGILNNYENYLKDYEINKNNSELELSKYNIKKLEYSLGKANYVEVMEYFNSYINYEVAKEKAKNNLNGYIYEIMIRGEK</sequence>
<accession>A0A377GVL2</accession>
<evidence type="ECO:0000256" key="4">
    <source>
        <dbReference type="ARBA" id="ARBA00023136"/>
    </source>
</evidence>
<dbReference type="GO" id="GO:0015288">
    <property type="term" value="F:porin activity"/>
    <property type="evidence" value="ECO:0007669"/>
    <property type="project" value="TreeGrafter"/>
</dbReference>
<proteinExistence type="predicted"/>
<dbReference type="Proteomes" id="UP000255328">
    <property type="component" value="Unassembled WGS sequence"/>
</dbReference>
<evidence type="ECO:0000313" key="8">
    <source>
        <dbReference type="Proteomes" id="UP000255328"/>
    </source>
</evidence>
<evidence type="ECO:0000256" key="1">
    <source>
        <dbReference type="ARBA" id="ARBA00004442"/>
    </source>
</evidence>
<reference evidence="7 8" key="1">
    <citation type="submission" date="2018-06" db="EMBL/GenBank/DDBJ databases">
        <authorList>
            <consortium name="Pathogen Informatics"/>
            <person name="Doyle S."/>
        </authorList>
    </citation>
    <scope>NUCLEOTIDE SEQUENCE [LARGE SCALE GENOMIC DNA]</scope>
    <source>
        <strain evidence="7 8">NCTC10723</strain>
    </source>
</reference>
<feature type="coiled-coil region" evidence="6">
    <location>
        <begin position="307"/>
        <end position="366"/>
    </location>
</feature>
<organism evidence="7 8">
    <name type="scientific">Fusobacterium necrogenes</name>
    <dbReference type="NCBI Taxonomy" id="858"/>
    <lineage>
        <taxon>Bacteria</taxon>
        <taxon>Fusobacteriati</taxon>
        <taxon>Fusobacteriota</taxon>
        <taxon>Fusobacteriia</taxon>
        <taxon>Fusobacteriales</taxon>
        <taxon>Fusobacteriaceae</taxon>
        <taxon>Fusobacterium</taxon>
    </lineage>
</organism>
<dbReference type="AlphaFoldDB" id="A0A377GVL2"/>
<dbReference type="PANTHER" id="PTHR30026:SF20">
    <property type="entry name" value="OUTER MEMBRANE PROTEIN TOLC"/>
    <property type="match status" value="1"/>
</dbReference>
<evidence type="ECO:0000256" key="6">
    <source>
        <dbReference type="SAM" id="Coils"/>
    </source>
</evidence>
<keyword evidence="2" id="KW-1134">Transmembrane beta strand</keyword>
<dbReference type="InterPro" id="IPR051906">
    <property type="entry name" value="TolC-like"/>
</dbReference>
<dbReference type="RefSeq" id="WP_115268898.1">
    <property type="nucleotide sequence ID" value="NZ_CASFEE010000001.1"/>
</dbReference>
<comment type="subcellular location">
    <subcellularLocation>
        <location evidence="1">Cell outer membrane</location>
    </subcellularLocation>
</comment>
<keyword evidence="5" id="KW-0998">Cell outer membrane</keyword>
<evidence type="ECO:0000256" key="2">
    <source>
        <dbReference type="ARBA" id="ARBA00022452"/>
    </source>
</evidence>
<gene>
    <name evidence="7" type="ORF">NCTC10723_00421</name>
</gene>
<evidence type="ECO:0000256" key="3">
    <source>
        <dbReference type="ARBA" id="ARBA00022692"/>
    </source>
</evidence>
<dbReference type="Gene3D" id="1.20.1600.10">
    <property type="entry name" value="Outer membrane efflux proteins (OEP)"/>
    <property type="match status" value="1"/>
</dbReference>
<keyword evidence="6" id="KW-0175">Coiled coil</keyword>
<dbReference type="PANTHER" id="PTHR30026">
    <property type="entry name" value="OUTER MEMBRANE PROTEIN TOLC"/>
    <property type="match status" value="1"/>
</dbReference>
<evidence type="ECO:0000256" key="5">
    <source>
        <dbReference type="ARBA" id="ARBA00023237"/>
    </source>
</evidence>
<keyword evidence="4" id="KW-0472">Membrane</keyword>
<evidence type="ECO:0000313" key="7">
    <source>
        <dbReference type="EMBL" id="STO30989.1"/>
    </source>
</evidence>
<name>A0A377GVL2_9FUSO</name>
<dbReference type="SUPFAM" id="SSF56954">
    <property type="entry name" value="Outer membrane efflux proteins (OEP)"/>
    <property type="match status" value="1"/>
</dbReference>
<keyword evidence="3" id="KW-0812">Transmembrane</keyword>
<dbReference type="EMBL" id="UGGU01000003">
    <property type="protein sequence ID" value="STO30989.1"/>
    <property type="molecule type" value="Genomic_DNA"/>
</dbReference>
<dbReference type="GO" id="GO:1990281">
    <property type="term" value="C:efflux pump complex"/>
    <property type="evidence" value="ECO:0007669"/>
    <property type="project" value="TreeGrafter"/>
</dbReference>